<protein>
    <submittedName>
        <fullName evidence="1">Uncharacterized protein</fullName>
    </submittedName>
</protein>
<dbReference type="Proteomes" id="UP001472677">
    <property type="component" value="Unassembled WGS sequence"/>
</dbReference>
<reference evidence="1 2" key="1">
    <citation type="journal article" date="2024" name="G3 (Bethesda)">
        <title>Genome assembly of Hibiscus sabdariffa L. provides insights into metabolisms of medicinal natural products.</title>
        <authorList>
            <person name="Kim T."/>
        </authorList>
    </citation>
    <scope>NUCLEOTIDE SEQUENCE [LARGE SCALE GENOMIC DNA]</scope>
    <source>
        <strain evidence="1">TK-2024</strain>
        <tissue evidence="1">Old leaves</tissue>
    </source>
</reference>
<evidence type="ECO:0000313" key="1">
    <source>
        <dbReference type="EMBL" id="KAK8512311.1"/>
    </source>
</evidence>
<accession>A0ABR2BYV9</accession>
<dbReference type="EMBL" id="JBBPBM010000074">
    <property type="protein sequence ID" value="KAK8512311.1"/>
    <property type="molecule type" value="Genomic_DNA"/>
</dbReference>
<gene>
    <name evidence="1" type="ORF">V6N12_032033</name>
</gene>
<organism evidence="1 2">
    <name type="scientific">Hibiscus sabdariffa</name>
    <name type="common">roselle</name>
    <dbReference type="NCBI Taxonomy" id="183260"/>
    <lineage>
        <taxon>Eukaryota</taxon>
        <taxon>Viridiplantae</taxon>
        <taxon>Streptophyta</taxon>
        <taxon>Embryophyta</taxon>
        <taxon>Tracheophyta</taxon>
        <taxon>Spermatophyta</taxon>
        <taxon>Magnoliopsida</taxon>
        <taxon>eudicotyledons</taxon>
        <taxon>Gunneridae</taxon>
        <taxon>Pentapetalae</taxon>
        <taxon>rosids</taxon>
        <taxon>malvids</taxon>
        <taxon>Malvales</taxon>
        <taxon>Malvaceae</taxon>
        <taxon>Malvoideae</taxon>
        <taxon>Hibiscus</taxon>
    </lineage>
</organism>
<sequence>MRQCVVLGLGKKLGYPVLVPKLVPVGPRPDPKSRSQLRLGPGLDPDFLDLVPGTGGYRDHDQFWVK</sequence>
<comment type="caution">
    <text evidence="1">The sequence shown here is derived from an EMBL/GenBank/DDBJ whole genome shotgun (WGS) entry which is preliminary data.</text>
</comment>
<name>A0ABR2BYV9_9ROSI</name>
<evidence type="ECO:0000313" key="2">
    <source>
        <dbReference type="Proteomes" id="UP001472677"/>
    </source>
</evidence>
<proteinExistence type="predicted"/>
<keyword evidence="2" id="KW-1185">Reference proteome</keyword>